<proteinExistence type="predicted"/>
<dbReference type="Proteomes" id="UP000307507">
    <property type="component" value="Unassembled WGS sequence"/>
</dbReference>
<name>A0A4S3ZZJ9_9FLAO</name>
<dbReference type="AlphaFoldDB" id="A0A4S3ZZJ9"/>
<dbReference type="OrthoDB" id="9765926at2"/>
<dbReference type="NCBIfam" id="TIGR04131">
    <property type="entry name" value="Bac_Flav_CTERM"/>
    <property type="match status" value="1"/>
</dbReference>
<dbReference type="Gene3D" id="2.60.40.10">
    <property type="entry name" value="Immunoglobulins"/>
    <property type="match status" value="1"/>
</dbReference>
<dbReference type="InterPro" id="IPR026341">
    <property type="entry name" value="T9SS_type_B"/>
</dbReference>
<evidence type="ECO:0000313" key="3">
    <source>
        <dbReference type="Proteomes" id="UP000307507"/>
    </source>
</evidence>
<keyword evidence="3" id="KW-1185">Reference proteome</keyword>
<organism evidence="2 3">
    <name type="scientific">Flavobacterium supellecticarium</name>
    <dbReference type="NCBI Taxonomy" id="2565924"/>
    <lineage>
        <taxon>Bacteria</taxon>
        <taxon>Pseudomonadati</taxon>
        <taxon>Bacteroidota</taxon>
        <taxon>Flavobacteriia</taxon>
        <taxon>Flavobacteriales</taxon>
        <taxon>Flavobacteriaceae</taxon>
        <taxon>Flavobacterium</taxon>
    </lineage>
</organism>
<keyword evidence="1" id="KW-1133">Transmembrane helix</keyword>
<sequence length="372" mass="40389">MNQKRSHKIIRAVNPKLRKLVLNTCSSILLGMGITGYAQQVICQGTSSSVYKVDAAENNGLGTPGSVYSWTIPNPNFSGAISFSNPAGTNEIKVNWGSSPAGTYTIQVQEKDVATGCLGPIQQLTVLLKNAPQPHLVDQSTCVNPVTGNLVAPVVLNPGIPAAGHTFVWTSSNGTLPNTTPTLSVTQPGNYTVTVTDTASGCQGMASATISVSSAAVVQAIVKEAFDLDQIIVVSAQGSGDYEYQLNDGPFQDSPVFQVSTAGYYTVRVRDKKGCGDSPLRVLVLNYPRYFTPNGDSYHDYWNIKDLPNPEKATITIFDRYGKLIKQLSPKERGWDGIYNGYPLPSTDYWFVLHYYDEGVPKEFKAHFSMKR</sequence>
<accession>A0A4S3ZZJ9</accession>
<dbReference type="EMBL" id="SSNZ01000002">
    <property type="protein sequence ID" value="THF51337.1"/>
    <property type="molecule type" value="Genomic_DNA"/>
</dbReference>
<dbReference type="Pfam" id="PF13585">
    <property type="entry name" value="CHU_C"/>
    <property type="match status" value="1"/>
</dbReference>
<comment type="caution">
    <text evidence="2">The sequence shown here is derived from an EMBL/GenBank/DDBJ whole genome shotgun (WGS) entry which is preliminary data.</text>
</comment>
<evidence type="ECO:0000313" key="2">
    <source>
        <dbReference type="EMBL" id="THF51337.1"/>
    </source>
</evidence>
<evidence type="ECO:0000256" key="1">
    <source>
        <dbReference type="SAM" id="Phobius"/>
    </source>
</evidence>
<keyword evidence="1" id="KW-0472">Membrane</keyword>
<gene>
    <name evidence="2" type="ORF">E6C50_06110</name>
</gene>
<keyword evidence="1" id="KW-0812">Transmembrane</keyword>
<dbReference type="InterPro" id="IPR013783">
    <property type="entry name" value="Ig-like_fold"/>
</dbReference>
<reference evidence="2 3" key="1">
    <citation type="submission" date="2019-04" db="EMBL/GenBank/DDBJ databases">
        <title>Flavobacterium sp. nov. isolated from construction timber.</title>
        <authorList>
            <person name="Lin S.-Y."/>
            <person name="Chang C.-T."/>
            <person name="Young C.-C."/>
        </authorList>
    </citation>
    <scope>NUCLEOTIDE SEQUENCE [LARGE SCALE GENOMIC DNA]</scope>
    <source>
        <strain evidence="2 3">CC-CTC003</strain>
    </source>
</reference>
<dbReference type="RefSeq" id="WP_136402323.1">
    <property type="nucleotide sequence ID" value="NZ_SSNZ01000002.1"/>
</dbReference>
<protein>
    <submittedName>
        <fullName evidence="2">T9SS type B sorting domain-containing protein</fullName>
    </submittedName>
</protein>
<feature type="transmembrane region" description="Helical" evidence="1">
    <location>
        <begin position="20"/>
        <end position="38"/>
    </location>
</feature>